<dbReference type="EMBL" id="PJMY01000003">
    <property type="protein sequence ID" value="PKV93130.1"/>
    <property type="molecule type" value="Genomic_DNA"/>
</dbReference>
<feature type="region of interest" description="Disordered" evidence="1">
    <location>
        <begin position="1"/>
        <end position="27"/>
    </location>
</feature>
<dbReference type="AlphaFoldDB" id="A0A2N3WGZ7"/>
<name>A0A2N3WGZ7_9PSEU</name>
<reference evidence="2 3" key="1">
    <citation type="submission" date="2017-12" db="EMBL/GenBank/DDBJ databases">
        <title>Sequencing the genomes of 1000 Actinobacteria strains.</title>
        <authorList>
            <person name="Klenk H.-P."/>
        </authorList>
    </citation>
    <scope>NUCLEOTIDE SEQUENCE [LARGE SCALE GENOMIC DNA]</scope>
    <source>
        <strain evidence="2 3">DSM 45165</strain>
    </source>
</reference>
<organism evidence="2 3">
    <name type="scientific">Amycolatopsis echigonensis</name>
    <dbReference type="NCBI Taxonomy" id="2576905"/>
    <lineage>
        <taxon>Bacteria</taxon>
        <taxon>Bacillati</taxon>
        <taxon>Actinomycetota</taxon>
        <taxon>Actinomycetes</taxon>
        <taxon>Pseudonocardiales</taxon>
        <taxon>Pseudonocardiaceae</taxon>
        <taxon>Amycolatopsis</taxon>
    </lineage>
</organism>
<sequence length="179" mass="19615">MRGGNAAVPPPQPPPPPNFGALGSGQAKADFAAAASNGGWEFNPEAMDKVIRQLEDSLDNEYAKARTIALQFAQLGQPGSDTVTTEYSKAADRATTAYNEFLRGTVDYLDSSQPSGRTSPSIRDAKQVLQWLDKPHTYFGRLYIAVRDSRGKRRRNEAVRRGQVRMDQSGRRWAAGDGE</sequence>
<feature type="region of interest" description="Disordered" evidence="1">
    <location>
        <begin position="153"/>
        <end position="179"/>
    </location>
</feature>
<dbReference type="Proteomes" id="UP000233750">
    <property type="component" value="Unassembled WGS sequence"/>
</dbReference>
<keyword evidence="3" id="KW-1185">Reference proteome</keyword>
<accession>A0A2N3WGZ7</accession>
<comment type="caution">
    <text evidence="2">The sequence shown here is derived from an EMBL/GenBank/DDBJ whole genome shotgun (WGS) entry which is preliminary data.</text>
</comment>
<proteinExistence type="predicted"/>
<evidence type="ECO:0000313" key="3">
    <source>
        <dbReference type="Proteomes" id="UP000233750"/>
    </source>
</evidence>
<evidence type="ECO:0000313" key="2">
    <source>
        <dbReference type="EMBL" id="PKV93130.1"/>
    </source>
</evidence>
<feature type="compositionally biased region" description="Pro residues" evidence="1">
    <location>
        <begin position="8"/>
        <end position="18"/>
    </location>
</feature>
<protein>
    <submittedName>
        <fullName evidence="2">Uncharacterized protein</fullName>
    </submittedName>
</protein>
<dbReference type="RefSeq" id="WP_244194663.1">
    <property type="nucleotide sequence ID" value="NZ_PJMY01000003.1"/>
</dbReference>
<gene>
    <name evidence="2" type="ORF">ATK30_3969</name>
</gene>
<evidence type="ECO:0000256" key="1">
    <source>
        <dbReference type="SAM" id="MobiDB-lite"/>
    </source>
</evidence>